<evidence type="ECO:0000256" key="2">
    <source>
        <dbReference type="SAM" id="SignalP"/>
    </source>
</evidence>
<dbReference type="InterPro" id="IPR042100">
    <property type="entry name" value="Bug_dom1"/>
</dbReference>
<keyword evidence="2" id="KW-0732">Signal</keyword>
<dbReference type="Gene3D" id="3.40.190.150">
    <property type="entry name" value="Bordetella uptake gene, domain 1"/>
    <property type="match status" value="1"/>
</dbReference>
<feature type="signal peptide" evidence="2">
    <location>
        <begin position="1"/>
        <end position="26"/>
    </location>
</feature>
<evidence type="ECO:0000256" key="1">
    <source>
        <dbReference type="ARBA" id="ARBA00006987"/>
    </source>
</evidence>
<comment type="caution">
    <text evidence="3">The sequence shown here is derived from an EMBL/GenBank/DDBJ whole genome shotgun (WGS) entry which is preliminary data.</text>
</comment>
<sequence>MTQRRRRLCTLVLTALGAFAHGPASAQDPYPSRPIRLVVPFPPGGSTDVIGRILSKSLGERLRQPIVLDNKPGAGTVLGADTVAKSPADGYTLLLSAATTYTVNPVVLKKMPYDAATAFEPLGIVGSTPLILLANPTHIKAGTLKDLAVESRSLTDLAYGSFGNGSSAHFAGEMLLAATEIKALHVPYKGSAPAMTDLIGGQIPLSVDTVVAAAPQIKAGKVRALAVTSAQRSQLLPQVPTATESGYPAVVFSTWFAIVAPKGVPEPVRAKLEAALAEIMKEKATRDQLVASGYEPEYGTPASYRNRVAAEIERLRIIAARSKISVD</sequence>
<keyword evidence="4" id="KW-1185">Reference proteome</keyword>
<dbReference type="InterPro" id="IPR005064">
    <property type="entry name" value="BUG"/>
</dbReference>
<feature type="chain" id="PRO_5040961126" evidence="2">
    <location>
        <begin position="27"/>
        <end position="327"/>
    </location>
</feature>
<dbReference type="OrthoDB" id="8678477at2"/>
<proteinExistence type="inferred from homology"/>
<dbReference type="Pfam" id="PF03401">
    <property type="entry name" value="TctC"/>
    <property type="match status" value="1"/>
</dbReference>
<evidence type="ECO:0000313" key="4">
    <source>
        <dbReference type="Proteomes" id="UP000265619"/>
    </source>
</evidence>
<name>A0A9X8D481_9BURK</name>
<dbReference type="PANTHER" id="PTHR42928:SF5">
    <property type="entry name" value="BLR1237 PROTEIN"/>
    <property type="match status" value="1"/>
</dbReference>
<gene>
    <name evidence="3" type="ORF">D3H34_15100</name>
</gene>
<dbReference type="CDD" id="cd13578">
    <property type="entry name" value="PBP2_Bug27"/>
    <property type="match status" value="1"/>
</dbReference>
<comment type="similarity">
    <text evidence="1">Belongs to the UPF0065 (bug) family.</text>
</comment>
<organism evidence="3 4">
    <name type="scientific">Acidovorax cavernicola</name>
    <dbReference type="NCBI Taxonomy" id="1675792"/>
    <lineage>
        <taxon>Bacteria</taxon>
        <taxon>Pseudomonadati</taxon>
        <taxon>Pseudomonadota</taxon>
        <taxon>Betaproteobacteria</taxon>
        <taxon>Burkholderiales</taxon>
        <taxon>Comamonadaceae</taxon>
        <taxon>Acidovorax</taxon>
    </lineage>
</organism>
<dbReference type="PIRSF" id="PIRSF017082">
    <property type="entry name" value="YflP"/>
    <property type="match status" value="1"/>
</dbReference>
<dbReference type="EMBL" id="QXMN01000017">
    <property type="protein sequence ID" value="RIX79067.1"/>
    <property type="molecule type" value="Genomic_DNA"/>
</dbReference>
<dbReference type="RefSeq" id="WP_119554327.1">
    <property type="nucleotide sequence ID" value="NZ_QXMN01000017.1"/>
</dbReference>
<protein>
    <submittedName>
        <fullName evidence="3">Tripartite tricarboxylate transporter substrate binding protein</fullName>
    </submittedName>
</protein>
<dbReference type="PANTHER" id="PTHR42928">
    <property type="entry name" value="TRICARBOXYLATE-BINDING PROTEIN"/>
    <property type="match status" value="1"/>
</dbReference>
<accession>A0A9X8D481</accession>
<dbReference type="Gene3D" id="3.40.190.10">
    <property type="entry name" value="Periplasmic binding protein-like II"/>
    <property type="match status" value="1"/>
</dbReference>
<reference evidence="3 4" key="1">
    <citation type="submission" date="2018-09" db="EMBL/GenBank/DDBJ databases">
        <title>Acidovorax cavernicola nov. sp. isolated from Gruta de las Maravillas (Aracena, Spain).</title>
        <authorList>
            <person name="Jurado V."/>
            <person name="Gutierrez-Patricio S."/>
            <person name="Gonzalez-Pimentel J.L."/>
            <person name="Miller A.Z."/>
            <person name="Laiz L."/>
            <person name="Saiz-Jimenez C."/>
        </authorList>
    </citation>
    <scope>NUCLEOTIDE SEQUENCE [LARGE SCALE GENOMIC DNA]</scope>
    <source>
        <strain evidence="3 4">1011MAR4D40.2</strain>
    </source>
</reference>
<evidence type="ECO:0000313" key="3">
    <source>
        <dbReference type="EMBL" id="RIX79067.1"/>
    </source>
</evidence>
<dbReference type="SUPFAM" id="SSF53850">
    <property type="entry name" value="Periplasmic binding protein-like II"/>
    <property type="match status" value="1"/>
</dbReference>
<dbReference type="Proteomes" id="UP000265619">
    <property type="component" value="Unassembled WGS sequence"/>
</dbReference>
<dbReference type="AlphaFoldDB" id="A0A9X8D481"/>